<feature type="region of interest" description="Disordered" evidence="1">
    <location>
        <begin position="1"/>
        <end position="29"/>
    </location>
</feature>
<dbReference type="AlphaFoldDB" id="A0AAD5XYT7"/>
<organism evidence="2 3">
    <name type="scientific">Clydaea vesicula</name>
    <dbReference type="NCBI Taxonomy" id="447962"/>
    <lineage>
        <taxon>Eukaryota</taxon>
        <taxon>Fungi</taxon>
        <taxon>Fungi incertae sedis</taxon>
        <taxon>Chytridiomycota</taxon>
        <taxon>Chytridiomycota incertae sedis</taxon>
        <taxon>Chytridiomycetes</taxon>
        <taxon>Lobulomycetales</taxon>
        <taxon>Lobulomycetaceae</taxon>
        <taxon>Clydaea</taxon>
    </lineage>
</organism>
<name>A0AAD5XYT7_9FUNG</name>
<keyword evidence="3" id="KW-1185">Reference proteome</keyword>
<evidence type="ECO:0000256" key="1">
    <source>
        <dbReference type="SAM" id="MobiDB-lite"/>
    </source>
</evidence>
<accession>A0AAD5XYT7</accession>
<feature type="compositionally biased region" description="Polar residues" evidence="1">
    <location>
        <begin position="7"/>
        <end position="16"/>
    </location>
</feature>
<dbReference type="EMBL" id="JADGJW010000448">
    <property type="protein sequence ID" value="KAJ3217022.1"/>
    <property type="molecule type" value="Genomic_DNA"/>
</dbReference>
<gene>
    <name evidence="2" type="ORF">HK099_005625</name>
</gene>
<protein>
    <submittedName>
        <fullName evidence="2">Uncharacterized protein</fullName>
    </submittedName>
</protein>
<comment type="caution">
    <text evidence="2">The sequence shown here is derived from an EMBL/GenBank/DDBJ whole genome shotgun (WGS) entry which is preliminary data.</text>
</comment>
<evidence type="ECO:0000313" key="2">
    <source>
        <dbReference type="EMBL" id="KAJ3217022.1"/>
    </source>
</evidence>
<proteinExistence type="predicted"/>
<reference evidence="2" key="1">
    <citation type="submission" date="2020-05" db="EMBL/GenBank/DDBJ databases">
        <title>Phylogenomic resolution of chytrid fungi.</title>
        <authorList>
            <person name="Stajich J.E."/>
            <person name="Amses K."/>
            <person name="Simmons R."/>
            <person name="Seto K."/>
            <person name="Myers J."/>
            <person name="Bonds A."/>
            <person name="Quandt C.A."/>
            <person name="Barry K."/>
            <person name="Liu P."/>
            <person name="Grigoriev I."/>
            <person name="Longcore J.E."/>
            <person name="James T.Y."/>
        </authorList>
    </citation>
    <scope>NUCLEOTIDE SEQUENCE</scope>
    <source>
        <strain evidence="2">JEL0476</strain>
    </source>
</reference>
<dbReference type="Proteomes" id="UP001211065">
    <property type="component" value="Unassembled WGS sequence"/>
</dbReference>
<sequence>MDYELKNQATNSNSDVSSDEQEDFSDREDLLLHKSYDPSLYENIENSIEHGLFCLNYSNKLKSKKNLAKNS</sequence>
<feature type="compositionally biased region" description="Acidic residues" evidence="1">
    <location>
        <begin position="17"/>
        <end position="26"/>
    </location>
</feature>
<evidence type="ECO:0000313" key="3">
    <source>
        <dbReference type="Proteomes" id="UP001211065"/>
    </source>
</evidence>